<dbReference type="InterPro" id="IPR003400">
    <property type="entry name" value="ExbD"/>
</dbReference>
<evidence type="ECO:0000256" key="1">
    <source>
        <dbReference type="ARBA" id="ARBA00004162"/>
    </source>
</evidence>
<evidence type="ECO:0000256" key="2">
    <source>
        <dbReference type="ARBA" id="ARBA00005811"/>
    </source>
</evidence>
<comment type="caution">
    <text evidence="8">The sequence shown here is derived from an EMBL/GenBank/DDBJ whole genome shotgun (WGS) entry which is preliminary data.</text>
</comment>
<keyword evidence="6" id="KW-0472">Membrane</keyword>
<gene>
    <name evidence="8" type="ORF">DCC81_09380</name>
</gene>
<evidence type="ECO:0000256" key="4">
    <source>
        <dbReference type="ARBA" id="ARBA00022692"/>
    </source>
</evidence>
<organism evidence="8 9">
    <name type="scientific">Chitinophaga parva</name>
    <dbReference type="NCBI Taxonomy" id="2169414"/>
    <lineage>
        <taxon>Bacteria</taxon>
        <taxon>Pseudomonadati</taxon>
        <taxon>Bacteroidota</taxon>
        <taxon>Chitinophagia</taxon>
        <taxon>Chitinophagales</taxon>
        <taxon>Chitinophagaceae</taxon>
        <taxon>Chitinophaga</taxon>
    </lineage>
</organism>
<dbReference type="RefSeq" id="WP_108686270.1">
    <property type="nucleotide sequence ID" value="NZ_QCYK01000001.1"/>
</dbReference>
<keyword evidence="3" id="KW-1003">Cell membrane</keyword>
<keyword evidence="7" id="KW-0653">Protein transport</keyword>
<comment type="similarity">
    <text evidence="2 7">Belongs to the ExbD/TolR family.</text>
</comment>
<dbReference type="Proteomes" id="UP000244450">
    <property type="component" value="Unassembled WGS sequence"/>
</dbReference>
<dbReference type="GO" id="GO:0005886">
    <property type="term" value="C:plasma membrane"/>
    <property type="evidence" value="ECO:0007669"/>
    <property type="project" value="UniProtKB-SubCell"/>
</dbReference>
<evidence type="ECO:0000256" key="5">
    <source>
        <dbReference type="ARBA" id="ARBA00022989"/>
    </source>
</evidence>
<dbReference type="EMBL" id="QCYK01000001">
    <property type="protein sequence ID" value="PUZ29633.1"/>
    <property type="molecule type" value="Genomic_DNA"/>
</dbReference>
<evidence type="ECO:0000256" key="6">
    <source>
        <dbReference type="ARBA" id="ARBA00023136"/>
    </source>
</evidence>
<keyword evidence="7" id="KW-0813">Transport</keyword>
<comment type="subcellular location">
    <subcellularLocation>
        <location evidence="1">Cell membrane</location>
        <topology evidence="1">Single-pass membrane protein</topology>
    </subcellularLocation>
    <subcellularLocation>
        <location evidence="7">Cell membrane</location>
        <topology evidence="7">Single-pass type II membrane protein</topology>
    </subcellularLocation>
</comment>
<dbReference type="AlphaFoldDB" id="A0A2T7BPN5"/>
<evidence type="ECO:0000313" key="8">
    <source>
        <dbReference type="EMBL" id="PUZ29633.1"/>
    </source>
</evidence>
<evidence type="ECO:0000313" key="9">
    <source>
        <dbReference type="Proteomes" id="UP000244450"/>
    </source>
</evidence>
<protein>
    <submittedName>
        <fullName evidence="8">Biopolymer transporter ExbD</fullName>
    </submittedName>
</protein>
<reference evidence="8 9" key="1">
    <citation type="submission" date="2018-04" db="EMBL/GenBank/DDBJ databases">
        <title>Chitinophaga fuyangensis sp. nov., isolated from soil in a chemical factory.</title>
        <authorList>
            <person name="Chen K."/>
        </authorList>
    </citation>
    <scope>NUCLEOTIDE SEQUENCE [LARGE SCALE GENOMIC DNA]</scope>
    <source>
        <strain evidence="8 9">LY-1</strain>
    </source>
</reference>
<dbReference type="GO" id="GO:0015031">
    <property type="term" value="P:protein transport"/>
    <property type="evidence" value="ECO:0007669"/>
    <property type="project" value="UniProtKB-KW"/>
</dbReference>
<dbReference type="PANTHER" id="PTHR30558">
    <property type="entry name" value="EXBD MEMBRANE COMPONENT OF PMF-DRIVEN MACROMOLECULE IMPORT SYSTEM"/>
    <property type="match status" value="1"/>
</dbReference>
<accession>A0A2T7BPN5</accession>
<evidence type="ECO:0000256" key="7">
    <source>
        <dbReference type="RuleBase" id="RU003879"/>
    </source>
</evidence>
<sequence length="142" mass="15537">MNLRESRRKKTVEMHNSALNDILFILLLFFLIVSTLANPNVIKLNLPKAKTNTKAKQTVVVSINANREFFVGTAKVPFNDLKTALVPALQRENIDPTIVINAEKSVPVEDVVSLMEVARELNAKVVLATSKPAGEGIPPAGH</sequence>
<keyword evidence="5" id="KW-1133">Transmembrane helix</keyword>
<name>A0A2T7BPN5_9BACT</name>
<dbReference type="Pfam" id="PF02472">
    <property type="entry name" value="ExbD"/>
    <property type="match status" value="1"/>
</dbReference>
<dbReference type="GO" id="GO:0022857">
    <property type="term" value="F:transmembrane transporter activity"/>
    <property type="evidence" value="ECO:0007669"/>
    <property type="project" value="InterPro"/>
</dbReference>
<evidence type="ECO:0000256" key="3">
    <source>
        <dbReference type="ARBA" id="ARBA00022475"/>
    </source>
</evidence>
<proteinExistence type="inferred from homology"/>
<keyword evidence="4 7" id="KW-0812">Transmembrane</keyword>
<dbReference type="OrthoDB" id="1375727at2"/>
<keyword evidence="9" id="KW-1185">Reference proteome</keyword>
<dbReference type="Gene3D" id="3.30.420.270">
    <property type="match status" value="1"/>
</dbReference>